<dbReference type="RefSeq" id="WP_163669377.1">
    <property type="nucleotide sequence ID" value="NZ_QXHD01000004.1"/>
</dbReference>
<keyword evidence="2" id="KW-1185">Reference proteome</keyword>
<proteinExistence type="predicted"/>
<accession>A0A6M0RMA6</accession>
<sequence length="329" mass="38040">MNLPRCSLSIMVARTDIPFMMETIPHLVHTSHYPFVERVLFLDTAPLTGDKVGRPGIGTLEQLRDNCAQLMAMGVVDRLVDMDYDNAYRQRVYKKHFGSVPKPTHNWKGYPILGTIFSLEETVGDYVVHFDSDMLQHQQPGHSWITEGIELMDKRPDVLFVRPLSGPPRADGTMNQRVPYEQDDGFYRFKFFGSRAYLIKKQSFDAFLPIPVLWMDYKNEWLKQLPPRVLTWLNYWTGRGKLDSWEVMISRELERTHGWRATLSNPDAWTLHPVVRSQDYIAALPQIINAIEQGEYPAGQEGYYDLNLDLWLNKVVGAHSRAPLQLEDS</sequence>
<dbReference type="Proteomes" id="UP000481033">
    <property type="component" value="Unassembled WGS sequence"/>
</dbReference>
<dbReference type="AlphaFoldDB" id="A0A6M0RMA6"/>
<evidence type="ECO:0008006" key="3">
    <source>
        <dbReference type="Google" id="ProtNLM"/>
    </source>
</evidence>
<gene>
    <name evidence="1" type="ORF">DXZ20_17235</name>
</gene>
<name>A0A6M0RMA6_9CYAN</name>
<protein>
    <recommendedName>
        <fullName evidence="3">Glycosyltransferase family 2 protein</fullName>
    </recommendedName>
</protein>
<evidence type="ECO:0000313" key="1">
    <source>
        <dbReference type="EMBL" id="NEZ57385.1"/>
    </source>
</evidence>
<organism evidence="1 2">
    <name type="scientific">Adonisia turfae CCMR0081</name>
    <dbReference type="NCBI Taxonomy" id="2292702"/>
    <lineage>
        <taxon>Bacteria</taxon>
        <taxon>Bacillati</taxon>
        <taxon>Cyanobacteriota</taxon>
        <taxon>Adonisia</taxon>
        <taxon>Adonisia turfae</taxon>
    </lineage>
</organism>
<reference evidence="1 2" key="1">
    <citation type="journal article" date="2020" name="Microb. Ecol.">
        <title>Ecogenomics of the Marine Benthic Filamentous Cyanobacterium Adonisia.</title>
        <authorList>
            <person name="Walter J.M."/>
            <person name="Coutinho F.H."/>
            <person name="Leomil L."/>
            <person name="Hargreaves P.I."/>
            <person name="Campeao M.E."/>
            <person name="Vieira V.V."/>
            <person name="Silva B.S."/>
            <person name="Fistarol G.O."/>
            <person name="Salomon P.S."/>
            <person name="Sawabe T."/>
            <person name="Mino S."/>
            <person name="Hosokawa M."/>
            <person name="Miyashita H."/>
            <person name="Maruyama F."/>
            <person name="van Verk M.C."/>
            <person name="Dutilh B.E."/>
            <person name="Thompson C.C."/>
            <person name="Thompson F.L."/>
        </authorList>
    </citation>
    <scope>NUCLEOTIDE SEQUENCE [LARGE SCALE GENOMIC DNA]</scope>
    <source>
        <strain evidence="1 2">CCMR0081</strain>
    </source>
</reference>
<evidence type="ECO:0000313" key="2">
    <source>
        <dbReference type="Proteomes" id="UP000481033"/>
    </source>
</evidence>
<dbReference type="EMBL" id="QXHD01000004">
    <property type="protein sequence ID" value="NEZ57385.1"/>
    <property type="molecule type" value="Genomic_DNA"/>
</dbReference>
<comment type="caution">
    <text evidence="1">The sequence shown here is derived from an EMBL/GenBank/DDBJ whole genome shotgun (WGS) entry which is preliminary data.</text>
</comment>